<keyword evidence="2" id="KW-0472">Membrane</keyword>
<name>A0A6A6UPZ3_9PEZI</name>
<keyword evidence="2" id="KW-0812">Transmembrane</keyword>
<proteinExistence type="predicted"/>
<evidence type="ECO:0000313" key="3">
    <source>
        <dbReference type="EMBL" id="KAF2674359.1"/>
    </source>
</evidence>
<feature type="region of interest" description="Disordered" evidence="1">
    <location>
        <begin position="1"/>
        <end position="36"/>
    </location>
</feature>
<sequence>MSEQGDFLAPNSPFDGSQPFAPTQANSPPVQPTALQLPKGHHYPIVNITTPPPPISNAEKWRVPTILVLTISVVLGIGMVMFLMWVAYRKVKQLRQLRRQEEMSQRA</sequence>
<accession>A0A6A6UPZ3</accession>
<evidence type="ECO:0000256" key="1">
    <source>
        <dbReference type="SAM" id="MobiDB-lite"/>
    </source>
</evidence>
<evidence type="ECO:0000256" key="2">
    <source>
        <dbReference type="SAM" id="Phobius"/>
    </source>
</evidence>
<feature type="transmembrane region" description="Helical" evidence="2">
    <location>
        <begin position="66"/>
        <end position="88"/>
    </location>
</feature>
<evidence type="ECO:0000313" key="4">
    <source>
        <dbReference type="Proteomes" id="UP000799302"/>
    </source>
</evidence>
<dbReference type="Proteomes" id="UP000799302">
    <property type="component" value="Unassembled WGS sequence"/>
</dbReference>
<dbReference type="AlphaFoldDB" id="A0A6A6UPZ3"/>
<protein>
    <submittedName>
        <fullName evidence="3">Uncharacterized protein</fullName>
    </submittedName>
</protein>
<reference evidence="3" key="1">
    <citation type="journal article" date="2020" name="Stud. Mycol.">
        <title>101 Dothideomycetes genomes: a test case for predicting lifestyles and emergence of pathogens.</title>
        <authorList>
            <person name="Haridas S."/>
            <person name="Albert R."/>
            <person name="Binder M."/>
            <person name="Bloem J."/>
            <person name="Labutti K."/>
            <person name="Salamov A."/>
            <person name="Andreopoulos B."/>
            <person name="Baker S."/>
            <person name="Barry K."/>
            <person name="Bills G."/>
            <person name="Bluhm B."/>
            <person name="Cannon C."/>
            <person name="Castanera R."/>
            <person name="Culley D."/>
            <person name="Daum C."/>
            <person name="Ezra D."/>
            <person name="Gonzalez J."/>
            <person name="Henrissat B."/>
            <person name="Kuo A."/>
            <person name="Liang C."/>
            <person name="Lipzen A."/>
            <person name="Lutzoni F."/>
            <person name="Magnuson J."/>
            <person name="Mondo S."/>
            <person name="Nolan M."/>
            <person name="Ohm R."/>
            <person name="Pangilinan J."/>
            <person name="Park H.-J."/>
            <person name="Ramirez L."/>
            <person name="Alfaro M."/>
            <person name="Sun H."/>
            <person name="Tritt A."/>
            <person name="Yoshinaga Y."/>
            <person name="Zwiers L.-H."/>
            <person name="Turgeon B."/>
            <person name="Goodwin S."/>
            <person name="Spatafora J."/>
            <person name="Crous P."/>
            <person name="Grigoriev I."/>
        </authorList>
    </citation>
    <scope>NUCLEOTIDE SEQUENCE</scope>
    <source>
        <strain evidence="3">CBS 115976</strain>
    </source>
</reference>
<keyword evidence="4" id="KW-1185">Reference proteome</keyword>
<dbReference type="EMBL" id="MU004230">
    <property type="protein sequence ID" value="KAF2674359.1"/>
    <property type="molecule type" value="Genomic_DNA"/>
</dbReference>
<organism evidence="3 4">
    <name type="scientific">Microthyrium microscopicum</name>
    <dbReference type="NCBI Taxonomy" id="703497"/>
    <lineage>
        <taxon>Eukaryota</taxon>
        <taxon>Fungi</taxon>
        <taxon>Dikarya</taxon>
        <taxon>Ascomycota</taxon>
        <taxon>Pezizomycotina</taxon>
        <taxon>Dothideomycetes</taxon>
        <taxon>Dothideomycetes incertae sedis</taxon>
        <taxon>Microthyriales</taxon>
        <taxon>Microthyriaceae</taxon>
        <taxon>Microthyrium</taxon>
    </lineage>
</organism>
<keyword evidence="2" id="KW-1133">Transmembrane helix</keyword>
<gene>
    <name evidence="3" type="ORF">BT63DRAFT_419654</name>
</gene>